<dbReference type="EnsemblMetazoa" id="XM_014403760.2">
    <property type="protein sequence ID" value="XP_014259246.1"/>
    <property type="gene ID" value="LOC106672378"/>
</dbReference>
<dbReference type="PANTHER" id="PTHR10859">
    <property type="entry name" value="GLYCOSYL TRANSFERASE"/>
    <property type="match status" value="1"/>
</dbReference>
<evidence type="ECO:0000256" key="12">
    <source>
        <dbReference type="ARBA" id="ARBA00045097"/>
    </source>
</evidence>
<evidence type="ECO:0000256" key="10">
    <source>
        <dbReference type="ARBA" id="ARBA00022989"/>
    </source>
</evidence>
<evidence type="ECO:0000256" key="11">
    <source>
        <dbReference type="ARBA" id="ARBA00023136"/>
    </source>
</evidence>
<evidence type="ECO:0000313" key="16">
    <source>
        <dbReference type="EnsemblMetazoa" id="XP_014259246.1"/>
    </source>
</evidence>
<keyword evidence="8" id="KW-0256">Endoplasmic reticulum</keyword>
<evidence type="ECO:0000313" key="17">
    <source>
        <dbReference type="Proteomes" id="UP000494040"/>
    </source>
</evidence>
<dbReference type="GO" id="GO:0005789">
    <property type="term" value="C:endoplasmic reticulum membrane"/>
    <property type="evidence" value="ECO:0007669"/>
    <property type="project" value="UniProtKB-SubCell"/>
</dbReference>
<organism evidence="16 17">
    <name type="scientific">Cimex lectularius</name>
    <name type="common">Bed bug</name>
    <name type="synonym">Acanthia lectularia</name>
    <dbReference type="NCBI Taxonomy" id="79782"/>
    <lineage>
        <taxon>Eukaryota</taxon>
        <taxon>Metazoa</taxon>
        <taxon>Ecdysozoa</taxon>
        <taxon>Arthropoda</taxon>
        <taxon>Hexapoda</taxon>
        <taxon>Insecta</taxon>
        <taxon>Pterygota</taxon>
        <taxon>Neoptera</taxon>
        <taxon>Paraneoptera</taxon>
        <taxon>Hemiptera</taxon>
        <taxon>Heteroptera</taxon>
        <taxon>Panheteroptera</taxon>
        <taxon>Cimicomorpha</taxon>
        <taxon>Cimicidae</taxon>
        <taxon>Cimex</taxon>
    </lineage>
</organism>
<comment type="catalytic activity">
    <reaction evidence="12">
        <text>a di-trans,poly-cis-dolichyl phosphate + UDP-alpha-D-glucose = a di-trans,poly-cis-dolichyl beta-D-glucosyl phosphate + UDP</text>
        <dbReference type="Rhea" id="RHEA:15401"/>
        <dbReference type="Rhea" id="RHEA-COMP:19498"/>
        <dbReference type="Rhea" id="RHEA-COMP:19502"/>
        <dbReference type="ChEBI" id="CHEBI:57525"/>
        <dbReference type="ChEBI" id="CHEBI:57683"/>
        <dbReference type="ChEBI" id="CHEBI:58223"/>
        <dbReference type="ChEBI" id="CHEBI:58885"/>
        <dbReference type="EC" id="2.4.1.117"/>
    </reaction>
    <physiologicalReaction direction="left-to-right" evidence="12">
        <dbReference type="Rhea" id="RHEA:15402"/>
    </physiologicalReaction>
</comment>
<keyword evidence="6" id="KW-0808">Transferase</keyword>
<evidence type="ECO:0000256" key="9">
    <source>
        <dbReference type="ARBA" id="ARBA00022968"/>
    </source>
</evidence>
<evidence type="ECO:0000256" key="13">
    <source>
        <dbReference type="ARBA" id="ARBA00070518"/>
    </source>
</evidence>
<dbReference type="OrthoDB" id="3784at2759"/>
<comment type="pathway">
    <text evidence="2">Protein modification; protein glycosylation.</text>
</comment>
<keyword evidence="7 14" id="KW-0812">Transmembrane</keyword>
<evidence type="ECO:0000256" key="6">
    <source>
        <dbReference type="ARBA" id="ARBA00022679"/>
    </source>
</evidence>
<dbReference type="CTD" id="34134"/>
<evidence type="ECO:0000256" key="14">
    <source>
        <dbReference type="SAM" id="Phobius"/>
    </source>
</evidence>
<dbReference type="GeneID" id="106672378"/>
<accession>A0A8I6S7H0</accession>
<evidence type="ECO:0000256" key="4">
    <source>
        <dbReference type="ARBA" id="ARBA00012583"/>
    </source>
</evidence>
<dbReference type="SUPFAM" id="SSF53448">
    <property type="entry name" value="Nucleotide-diphospho-sugar transferases"/>
    <property type="match status" value="1"/>
</dbReference>
<evidence type="ECO:0000256" key="5">
    <source>
        <dbReference type="ARBA" id="ARBA00022676"/>
    </source>
</evidence>
<keyword evidence="11 14" id="KW-0472">Membrane</keyword>
<protein>
    <recommendedName>
        <fullName evidence="13">Dolichyl-phosphate beta-glucosyltransferase</fullName>
        <ecNumber evidence="4">2.4.1.117</ecNumber>
    </recommendedName>
</protein>
<keyword evidence="9" id="KW-0735">Signal-anchor</keyword>
<evidence type="ECO:0000256" key="8">
    <source>
        <dbReference type="ARBA" id="ARBA00022824"/>
    </source>
</evidence>
<sequence length="332" mass="37891">MTIWTIFLGSAIFVFILLLFLILLVYWSTSPYPDHSRSAREKEFYVGKTGNKASFKEFPSITEPSSVHLSVIVPAYNEEERLLPMLEETFTFLERRKLSNKTFSYEVILVSDGSKDRTVEIAHSYTDKYGSDIMRVLALEKNRGKGGAVSLGTLSSRGAIILFADADGATLFSDIEKLEESLKGIVKGNYLSTPEKVSNEFAVIIGSRAHLEQEALANRSFFRTFLMHGFHFLVWSLAVRTVRDTQCGFKMFTRRTAETLFSSVHVQRWAFDVELLYLAELFNIPIAEISVKWTEIDGSKIIPVFSWLQMGKDLVLIWLRYRIGAWKITHKP</sequence>
<comment type="similarity">
    <text evidence="3">Belongs to the glycosyltransferase 2 family.</text>
</comment>
<keyword evidence="17" id="KW-1185">Reference proteome</keyword>
<dbReference type="Proteomes" id="UP000494040">
    <property type="component" value="Unassembled WGS sequence"/>
</dbReference>
<dbReference type="InterPro" id="IPR001173">
    <property type="entry name" value="Glyco_trans_2-like"/>
</dbReference>
<dbReference type="FunFam" id="3.90.550.10:FF:000068">
    <property type="entry name" value="ALG5, dolichyl-phosphate beta-glucosyltransferase"/>
    <property type="match status" value="1"/>
</dbReference>
<name>A0A8I6S7H0_CIMLE</name>
<dbReference type="Gene3D" id="3.90.550.10">
    <property type="entry name" value="Spore Coat Polysaccharide Biosynthesis Protein SpsA, Chain A"/>
    <property type="match status" value="1"/>
</dbReference>
<dbReference type="CDD" id="cd04188">
    <property type="entry name" value="DPG_synthase"/>
    <property type="match status" value="1"/>
</dbReference>
<feature type="domain" description="Glycosyltransferase 2-like" evidence="15">
    <location>
        <begin position="70"/>
        <end position="234"/>
    </location>
</feature>
<evidence type="ECO:0000256" key="2">
    <source>
        <dbReference type="ARBA" id="ARBA00004922"/>
    </source>
</evidence>
<dbReference type="GO" id="GO:0004581">
    <property type="term" value="F:dolichyl-phosphate beta-glucosyltransferase activity"/>
    <property type="evidence" value="ECO:0007669"/>
    <property type="project" value="UniProtKB-EC"/>
</dbReference>
<comment type="subcellular location">
    <subcellularLocation>
        <location evidence="1">Endoplasmic reticulum membrane</location>
        <topology evidence="1">Single-pass membrane protein</topology>
    </subcellularLocation>
</comment>
<dbReference type="EC" id="2.4.1.117" evidence="4"/>
<proteinExistence type="inferred from homology"/>
<keyword evidence="5" id="KW-0328">Glycosyltransferase</keyword>
<dbReference type="KEGG" id="clec:106672378"/>
<dbReference type="GO" id="GO:0006487">
    <property type="term" value="P:protein N-linked glycosylation"/>
    <property type="evidence" value="ECO:0007669"/>
    <property type="project" value="TreeGrafter"/>
</dbReference>
<dbReference type="Pfam" id="PF00535">
    <property type="entry name" value="Glycos_transf_2"/>
    <property type="match status" value="1"/>
</dbReference>
<dbReference type="InterPro" id="IPR035518">
    <property type="entry name" value="DPG_synthase"/>
</dbReference>
<feature type="transmembrane region" description="Helical" evidence="14">
    <location>
        <begin position="6"/>
        <end position="27"/>
    </location>
</feature>
<dbReference type="InterPro" id="IPR029044">
    <property type="entry name" value="Nucleotide-diphossugar_trans"/>
</dbReference>
<evidence type="ECO:0000256" key="1">
    <source>
        <dbReference type="ARBA" id="ARBA00004389"/>
    </source>
</evidence>
<dbReference type="OMA" id="HMVNTDA"/>
<dbReference type="PANTHER" id="PTHR10859:SF91">
    <property type="entry name" value="DOLICHYL-PHOSPHATE BETA-GLUCOSYLTRANSFERASE"/>
    <property type="match status" value="1"/>
</dbReference>
<dbReference type="AlphaFoldDB" id="A0A8I6S7H0"/>
<reference evidence="16" key="1">
    <citation type="submission" date="2022-01" db="UniProtKB">
        <authorList>
            <consortium name="EnsemblMetazoa"/>
        </authorList>
    </citation>
    <scope>IDENTIFICATION</scope>
</reference>
<evidence type="ECO:0000256" key="7">
    <source>
        <dbReference type="ARBA" id="ARBA00022692"/>
    </source>
</evidence>
<keyword evidence="10 14" id="KW-1133">Transmembrane helix</keyword>
<dbReference type="RefSeq" id="XP_014259246.1">
    <property type="nucleotide sequence ID" value="XM_014403760.2"/>
</dbReference>
<evidence type="ECO:0000256" key="3">
    <source>
        <dbReference type="ARBA" id="ARBA00006739"/>
    </source>
</evidence>
<evidence type="ECO:0000259" key="15">
    <source>
        <dbReference type="Pfam" id="PF00535"/>
    </source>
</evidence>